<keyword evidence="2 5" id="KW-0479">Metal-binding</keyword>
<dbReference type="InterPro" id="IPR036291">
    <property type="entry name" value="NAD(P)-bd_dom_sf"/>
</dbReference>
<dbReference type="InterPro" id="IPR002328">
    <property type="entry name" value="ADH_Zn_CS"/>
</dbReference>
<dbReference type="PROSITE" id="PS00059">
    <property type="entry name" value="ADH_ZINC"/>
    <property type="match status" value="1"/>
</dbReference>
<evidence type="ECO:0000256" key="1">
    <source>
        <dbReference type="ARBA" id="ARBA00001947"/>
    </source>
</evidence>
<dbReference type="InterPro" id="IPR011032">
    <property type="entry name" value="GroES-like_sf"/>
</dbReference>
<dbReference type="SUPFAM" id="SSF51735">
    <property type="entry name" value="NAD(P)-binding Rossmann-fold domains"/>
    <property type="match status" value="1"/>
</dbReference>
<accession>A0A975R873</accession>
<evidence type="ECO:0000256" key="4">
    <source>
        <dbReference type="ARBA" id="ARBA00023002"/>
    </source>
</evidence>
<evidence type="ECO:0000313" key="8">
    <source>
        <dbReference type="Proteomes" id="UP000676649"/>
    </source>
</evidence>
<protein>
    <submittedName>
        <fullName evidence="7">NAD(P)-dependent alcohol dehydrogenase</fullName>
    </submittedName>
</protein>
<dbReference type="InterPro" id="IPR013154">
    <property type="entry name" value="ADH-like_N"/>
</dbReference>
<comment type="cofactor">
    <cofactor evidence="1 5">
        <name>Zn(2+)</name>
        <dbReference type="ChEBI" id="CHEBI:29105"/>
    </cofactor>
</comment>
<keyword evidence="8" id="KW-1185">Reference proteome</keyword>
<evidence type="ECO:0000256" key="3">
    <source>
        <dbReference type="ARBA" id="ARBA00022833"/>
    </source>
</evidence>
<evidence type="ECO:0000259" key="6">
    <source>
        <dbReference type="SMART" id="SM00829"/>
    </source>
</evidence>
<dbReference type="Gene3D" id="3.40.50.720">
    <property type="entry name" value="NAD(P)-binding Rossmann-like Domain"/>
    <property type="match status" value="1"/>
</dbReference>
<dbReference type="KEGG" id="mpad:KEF85_09605"/>
<name>A0A975R873_9GAMM</name>
<dbReference type="RefSeq" id="WP_215579933.1">
    <property type="nucleotide sequence ID" value="NZ_CP073754.1"/>
</dbReference>
<reference evidence="7" key="1">
    <citation type="submission" date="2021-04" db="EMBL/GenBank/DDBJ databases">
        <title>Draft genome sequence data of methanotrophic Methylovulum sp. strain S1L and Methylomonas sp. strain S2AM isolated from boreal lake water columns.</title>
        <authorList>
            <person name="Rissanen A.J."/>
            <person name="Mangayil R."/>
            <person name="Svenning M.M."/>
            <person name="Khanongnuch R."/>
        </authorList>
    </citation>
    <scope>NUCLEOTIDE SEQUENCE</scope>
    <source>
        <strain evidence="7">S2AM</strain>
    </source>
</reference>
<dbReference type="SMART" id="SM00829">
    <property type="entry name" value="PKS_ER"/>
    <property type="match status" value="1"/>
</dbReference>
<keyword evidence="4" id="KW-0560">Oxidoreductase</keyword>
<dbReference type="InterPro" id="IPR020843">
    <property type="entry name" value="ER"/>
</dbReference>
<sequence>MMKAHGYAAYNPHTPLAPFSFDRRQPGSDDVLIKILYCGVCHSDIHQARDEWQGSTFPIVPGHEIIGKVLEVGSSVSRFKVGASVGVGCMVDSCGTCHDCQDHQEQFCNHTVFTYNSPDKITGTMTYGGYSDVIVVNQRFVLQIAEHLDLAAVAPLLCAGITTYSPLRHWQVGKGQKVGVVGLGGLGHMAVKFAHAFGAKVVLFTTSPSKIADAKRLGADEVVISKNSEELQKHQQSFDFILDTVAAQHNLDQYLALLKRDGTLCLVGVPDQPHPSPSVGNLIFKRRALAGSLIGGIRETQEMLDFCAEHNIVSDIELIDMADINHAFERMLKSDVKYRFVIDIQTLNQHSISGGQPASIPSAAELKAANAVG</sequence>
<dbReference type="CDD" id="cd05283">
    <property type="entry name" value="CAD1"/>
    <property type="match status" value="1"/>
</dbReference>
<dbReference type="InterPro" id="IPR029752">
    <property type="entry name" value="D-isomer_DH_CS1"/>
</dbReference>
<evidence type="ECO:0000256" key="5">
    <source>
        <dbReference type="RuleBase" id="RU361277"/>
    </source>
</evidence>
<dbReference type="Pfam" id="PF00107">
    <property type="entry name" value="ADH_zinc_N"/>
    <property type="match status" value="1"/>
</dbReference>
<dbReference type="PANTHER" id="PTHR42683">
    <property type="entry name" value="ALDEHYDE REDUCTASE"/>
    <property type="match status" value="1"/>
</dbReference>
<evidence type="ECO:0000313" key="7">
    <source>
        <dbReference type="EMBL" id="QWF69632.1"/>
    </source>
</evidence>
<proteinExistence type="inferred from homology"/>
<dbReference type="EMBL" id="CP073754">
    <property type="protein sequence ID" value="QWF69632.1"/>
    <property type="molecule type" value="Genomic_DNA"/>
</dbReference>
<dbReference type="AlphaFoldDB" id="A0A975R873"/>
<dbReference type="PROSITE" id="PS00065">
    <property type="entry name" value="D_2_HYDROXYACID_DH_1"/>
    <property type="match status" value="1"/>
</dbReference>
<dbReference type="InterPro" id="IPR013149">
    <property type="entry name" value="ADH-like_C"/>
</dbReference>
<dbReference type="Proteomes" id="UP000676649">
    <property type="component" value="Chromosome"/>
</dbReference>
<comment type="similarity">
    <text evidence="5">Belongs to the zinc-containing alcohol dehydrogenase family.</text>
</comment>
<evidence type="ECO:0000256" key="2">
    <source>
        <dbReference type="ARBA" id="ARBA00022723"/>
    </source>
</evidence>
<dbReference type="FunFam" id="3.40.50.720:FF:000022">
    <property type="entry name" value="Cinnamyl alcohol dehydrogenase"/>
    <property type="match status" value="1"/>
</dbReference>
<feature type="domain" description="Enoyl reductase (ER)" evidence="6">
    <location>
        <begin position="13"/>
        <end position="342"/>
    </location>
</feature>
<organism evidence="7 8">
    <name type="scientific">Methylomonas paludis</name>
    <dbReference type="NCBI Taxonomy" id="1173101"/>
    <lineage>
        <taxon>Bacteria</taxon>
        <taxon>Pseudomonadati</taxon>
        <taxon>Pseudomonadota</taxon>
        <taxon>Gammaproteobacteria</taxon>
        <taxon>Methylococcales</taxon>
        <taxon>Methylococcaceae</taxon>
        <taxon>Methylomonas</taxon>
    </lineage>
</organism>
<dbReference type="SUPFAM" id="SSF50129">
    <property type="entry name" value="GroES-like"/>
    <property type="match status" value="1"/>
</dbReference>
<dbReference type="GO" id="GO:0008106">
    <property type="term" value="F:alcohol dehydrogenase (NADP+) activity"/>
    <property type="evidence" value="ECO:0007669"/>
    <property type="project" value="UniProtKB-ARBA"/>
</dbReference>
<dbReference type="InterPro" id="IPR047109">
    <property type="entry name" value="CAD-like"/>
</dbReference>
<dbReference type="Pfam" id="PF08240">
    <property type="entry name" value="ADH_N"/>
    <property type="match status" value="1"/>
</dbReference>
<dbReference type="Gene3D" id="3.90.180.10">
    <property type="entry name" value="Medium-chain alcohol dehydrogenases, catalytic domain"/>
    <property type="match status" value="1"/>
</dbReference>
<gene>
    <name evidence="7" type="ORF">KEF85_09605</name>
</gene>
<dbReference type="GO" id="GO:0008270">
    <property type="term" value="F:zinc ion binding"/>
    <property type="evidence" value="ECO:0007669"/>
    <property type="project" value="InterPro"/>
</dbReference>
<keyword evidence="3 5" id="KW-0862">Zinc</keyword>